<feature type="region of interest" description="Disordered" evidence="1">
    <location>
        <begin position="51"/>
        <end position="79"/>
    </location>
</feature>
<dbReference type="Proteomes" id="UP000001075">
    <property type="component" value="Unassembled WGS sequence"/>
</dbReference>
<evidence type="ECO:0000313" key="2">
    <source>
        <dbReference type="EMBL" id="EGW13211.1"/>
    </source>
</evidence>
<name>G3I456_CRIGR</name>
<dbReference type="EMBL" id="JH001222">
    <property type="protein sequence ID" value="EGW13211.1"/>
    <property type="molecule type" value="Genomic_DNA"/>
</dbReference>
<sequence>MLPPKGRRHAASWKQRAIDVGVLEVWRKWENHTSIICKPPRHELFFFCDSSSSDPTRYSHPLSAPPNTLGRKFVSQESL</sequence>
<protein>
    <submittedName>
        <fullName evidence="2">Uncharacterized protein</fullName>
    </submittedName>
</protein>
<reference evidence="3" key="1">
    <citation type="journal article" date="2011" name="Nat. Biotechnol.">
        <title>The genomic sequence of the Chinese hamster ovary (CHO)-K1 cell line.</title>
        <authorList>
            <person name="Xu X."/>
            <person name="Nagarajan H."/>
            <person name="Lewis N.E."/>
            <person name="Pan S."/>
            <person name="Cai Z."/>
            <person name="Liu X."/>
            <person name="Chen W."/>
            <person name="Xie M."/>
            <person name="Wang W."/>
            <person name="Hammond S."/>
            <person name="Andersen M.R."/>
            <person name="Neff N."/>
            <person name="Passarelli B."/>
            <person name="Koh W."/>
            <person name="Fan H.C."/>
            <person name="Wang J."/>
            <person name="Gui Y."/>
            <person name="Lee K.H."/>
            <person name="Betenbaugh M.J."/>
            <person name="Quake S.R."/>
            <person name="Famili I."/>
            <person name="Palsson B.O."/>
            <person name="Wang J."/>
        </authorList>
    </citation>
    <scope>NUCLEOTIDE SEQUENCE [LARGE SCALE GENOMIC DNA]</scope>
    <source>
        <strain evidence="3">CHO K1 cell line</strain>
    </source>
</reference>
<organism evidence="2 3">
    <name type="scientific">Cricetulus griseus</name>
    <name type="common">Chinese hamster</name>
    <name type="synonym">Cricetulus barabensis griseus</name>
    <dbReference type="NCBI Taxonomy" id="10029"/>
    <lineage>
        <taxon>Eukaryota</taxon>
        <taxon>Metazoa</taxon>
        <taxon>Chordata</taxon>
        <taxon>Craniata</taxon>
        <taxon>Vertebrata</taxon>
        <taxon>Euteleostomi</taxon>
        <taxon>Mammalia</taxon>
        <taxon>Eutheria</taxon>
        <taxon>Euarchontoglires</taxon>
        <taxon>Glires</taxon>
        <taxon>Rodentia</taxon>
        <taxon>Myomorpha</taxon>
        <taxon>Muroidea</taxon>
        <taxon>Cricetidae</taxon>
        <taxon>Cricetinae</taxon>
        <taxon>Cricetulus</taxon>
    </lineage>
</organism>
<dbReference type="AlphaFoldDB" id="G3I456"/>
<proteinExistence type="predicted"/>
<gene>
    <name evidence="2" type="ORF">I79_018231</name>
</gene>
<accession>G3I456</accession>
<dbReference type="InParanoid" id="G3I456"/>
<evidence type="ECO:0000256" key="1">
    <source>
        <dbReference type="SAM" id="MobiDB-lite"/>
    </source>
</evidence>
<evidence type="ECO:0000313" key="3">
    <source>
        <dbReference type="Proteomes" id="UP000001075"/>
    </source>
</evidence>